<name>A0A1Q5TFW5_9EURO</name>
<dbReference type="PROSITE" id="PS00061">
    <property type="entry name" value="ADH_SHORT"/>
    <property type="match status" value="1"/>
</dbReference>
<gene>
    <name evidence="6" type="ORF">PENSUB_8504</name>
</gene>
<dbReference type="Gene3D" id="3.40.50.720">
    <property type="entry name" value="NAD(P)-binding Rossmann-like Domain"/>
    <property type="match status" value="1"/>
</dbReference>
<comment type="caution">
    <text evidence="6">The sequence shown here is derived from an EMBL/GenBank/DDBJ whole genome shotgun (WGS) entry which is preliminary data.</text>
</comment>
<keyword evidence="2" id="KW-0521">NADP</keyword>
<dbReference type="GO" id="GO:0005783">
    <property type="term" value="C:endoplasmic reticulum"/>
    <property type="evidence" value="ECO:0007669"/>
    <property type="project" value="TreeGrafter"/>
</dbReference>
<dbReference type="EMBL" id="MNBE01000664">
    <property type="protein sequence ID" value="OKO99118.1"/>
    <property type="molecule type" value="Genomic_DNA"/>
</dbReference>
<dbReference type="GO" id="GO:0006654">
    <property type="term" value="P:phosphatidic acid biosynthetic process"/>
    <property type="evidence" value="ECO:0007669"/>
    <property type="project" value="TreeGrafter"/>
</dbReference>
<reference evidence="6 7" key="1">
    <citation type="submission" date="2016-10" db="EMBL/GenBank/DDBJ databases">
        <title>Genome sequence of the ascomycete fungus Penicillium subrubescens.</title>
        <authorList>
            <person name="De Vries R.P."/>
            <person name="Peng M."/>
            <person name="Dilokpimol A."/>
            <person name="Hilden K."/>
            <person name="Makela M.R."/>
            <person name="Grigoriev I."/>
            <person name="Riley R."/>
            <person name="Granchi Z."/>
        </authorList>
    </citation>
    <scope>NUCLEOTIDE SEQUENCE [LARGE SCALE GENOMIC DNA]</scope>
    <source>
        <strain evidence="6 7">CBS 132785</strain>
    </source>
</reference>
<proteinExistence type="inferred from homology"/>
<dbReference type="STRING" id="1316194.A0A1Q5TFW5"/>
<evidence type="ECO:0000256" key="5">
    <source>
        <dbReference type="SAM" id="Phobius"/>
    </source>
</evidence>
<feature type="transmembrane region" description="Helical" evidence="5">
    <location>
        <begin position="263"/>
        <end position="282"/>
    </location>
</feature>
<dbReference type="GO" id="GO:0004806">
    <property type="term" value="F:triacylglycerol lipase activity"/>
    <property type="evidence" value="ECO:0007669"/>
    <property type="project" value="TreeGrafter"/>
</dbReference>
<protein>
    <submittedName>
        <fullName evidence="6">NADPH-dependent 1-acyldihydroxyacetone phosphate reductase</fullName>
    </submittedName>
</protein>
<sequence>MPGVTDTRKSVLITGCSPGGIGNSLAREFNRNGLRVFATARQAATIADLAEIGIETLSLVVDDQESVKACFADVQKRLGDKGLDYLVNNAGRNYTVPAMEVELDEARLTFETNLFSVITMCQTFVPLLIKAKGTIVQIGSVAGIIPYVFGSVYNASKAALHSFSDTLRVELAPYDVKVITVVTGGVQSRIARTERTLKPDSMYLPIEEEYNRRVVHSQHNAMPNEKYARSVVTQVLYGSAPWRWLWPWAQGRKTTIWEGRMSWLIWLLSGGWAWNGLFTRIMTRMFKLWKIKAALKK</sequence>
<evidence type="ECO:0000313" key="7">
    <source>
        <dbReference type="Proteomes" id="UP000186955"/>
    </source>
</evidence>
<evidence type="ECO:0000313" key="6">
    <source>
        <dbReference type="EMBL" id="OKO99118.1"/>
    </source>
</evidence>
<dbReference type="CDD" id="cd05374">
    <property type="entry name" value="17beta-HSD-like_SDR_c"/>
    <property type="match status" value="1"/>
</dbReference>
<keyword evidence="3" id="KW-0560">Oxidoreductase</keyword>
<evidence type="ECO:0000256" key="4">
    <source>
        <dbReference type="RuleBase" id="RU000363"/>
    </source>
</evidence>
<dbReference type="Proteomes" id="UP000186955">
    <property type="component" value="Unassembled WGS sequence"/>
</dbReference>
<dbReference type="GO" id="GO:0000140">
    <property type="term" value="F:acylglycerone-phosphate reductase (NADP+) activity"/>
    <property type="evidence" value="ECO:0007669"/>
    <property type="project" value="TreeGrafter"/>
</dbReference>
<dbReference type="PANTHER" id="PTHR44169:SF15">
    <property type="entry name" value="CHAIN DEHYDROGENASE_REDUCTASE (AYR1), PUTATIVE (AFU_ORTHOLOGUE AFUA_4G04530)-RELATED"/>
    <property type="match status" value="1"/>
</dbReference>
<dbReference type="OrthoDB" id="2102561at2759"/>
<dbReference type="Pfam" id="PF00106">
    <property type="entry name" value="adh_short"/>
    <property type="match status" value="1"/>
</dbReference>
<evidence type="ECO:0000256" key="2">
    <source>
        <dbReference type="ARBA" id="ARBA00022857"/>
    </source>
</evidence>
<evidence type="ECO:0000256" key="1">
    <source>
        <dbReference type="ARBA" id="ARBA00006484"/>
    </source>
</evidence>
<dbReference type="InterPro" id="IPR020904">
    <property type="entry name" value="Sc_DH/Rdtase_CS"/>
</dbReference>
<keyword evidence="5" id="KW-1133">Transmembrane helix</keyword>
<evidence type="ECO:0000256" key="3">
    <source>
        <dbReference type="ARBA" id="ARBA00023002"/>
    </source>
</evidence>
<keyword evidence="7" id="KW-1185">Reference proteome</keyword>
<dbReference type="InterPro" id="IPR036291">
    <property type="entry name" value="NAD(P)-bd_dom_sf"/>
</dbReference>
<dbReference type="PRINTS" id="PR00080">
    <property type="entry name" value="SDRFAMILY"/>
</dbReference>
<accession>A0A1Q5TFW5</accession>
<dbReference type="FunFam" id="3.40.50.720:FF:000261">
    <property type="entry name" value="NADPH-dependent 1-acyldihydroxyacetone phosphate reductase"/>
    <property type="match status" value="1"/>
</dbReference>
<keyword evidence="5" id="KW-0812">Transmembrane</keyword>
<dbReference type="AlphaFoldDB" id="A0A1Q5TFW5"/>
<dbReference type="GO" id="GO:0019433">
    <property type="term" value="P:triglyceride catabolic process"/>
    <property type="evidence" value="ECO:0007669"/>
    <property type="project" value="TreeGrafter"/>
</dbReference>
<dbReference type="GO" id="GO:0005811">
    <property type="term" value="C:lipid droplet"/>
    <property type="evidence" value="ECO:0007669"/>
    <property type="project" value="TreeGrafter"/>
</dbReference>
<dbReference type="PANTHER" id="PTHR44169">
    <property type="entry name" value="NADPH-DEPENDENT 1-ACYLDIHYDROXYACETONE PHOSPHATE REDUCTASE"/>
    <property type="match status" value="1"/>
</dbReference>
<keyword evidence="5" id="KW-0472">Membrane</keyword>
<dbReference type="SUPFAM" id="SSF51735">
    <property type="entry name" value="NAD(P)-binding Rossmann-fold domains"/>
    <property type="match status" value="1"/>
</dbReference>
<comment type="similarity">
    <text evidence="1 4">Belongs to the short-chain dehydrogenases/reductases (SDR) family.</text>
</comment>
<dbReference type="PRINTS" id="PR00081">
    <property type="entry name" value="GDHRDH"/>
</dbReference>
<organism evidence="6 7">
    <name type="scientific">Penicillium subrubescens</name>
    <dbReference type="NCBI Taxonomy" id="1316194"/>
    <lineage>
        <taxon>Eukaryota</taxon>
        <taxon>Fungi</taxon>
        <taxon>Dikarya</taxon>
        <taxon>Ascomycota</taxon>
        <taxon>Pezizomycotina</taxon>
        <taxon>Eurotiomycetes</taxon>
        <taxon>Eurotiomycetidae</taxon>
        <taxon>Eurotiales</taxon>
        <taxon>Aspergillaceae</taxon>
        <taxon>Penicillium</taxon>
    </lineage>
</organism>
<dbReference type="InterPro" id="IPR002347">
    <property type="entry name" value="SDR_fam"/>
</dbReference>